<dbReference type="eggNOG" id="ENOG502QQXC">
    <property type="taxonomic scope" value="Eukaryota"/>
</dbReference>
<evidence type="ECO:0000259" key="2">
    <source>
        <dbReference type="Pfam" id="PF04782"/>
    </source>
</evidence>
<feature type="compositionally biased region" description="Basic and acidic residues" evidence="1">
    <location>
        <begin position="591"/>
        <end position="615"/>
    </location>
</feature>
<feature type="domain" description="DUF630" evidence="3">
    <location>
        <begin position="1"/>
        <end position="59"/>
    </location>
</feature>
<dbReference type="OMA" id="QWHLAFC"/>
<dbReference type="Gramene" id="EFJ09270">
    <property type="protein sequence ID" value="EFJ09270"/>
    <property type="gene ID" value="SELMODRAFT_428168"/>
</dbReference>
<proteinExistence type="predicted"/>
<feature type="domain" description="DUF632" evidence="2">
    <location>
        <begin position="240"/>
        <end position="552"/>
    </location>
</feature>
<feature type="compositionally biased region" description="Pro residues" evidence="1">
    <location>
        <begin position="81"/>
        <end position="90"/>
    </location>
</feature>
<evidence type="ECO:0000256" key="1">
    <source>
        <dbReference type="SAM" id="MobiDB-lite"/>
    </source>
</evidence>
<dbReference type="Proteomes" id="UP000001514">
    <property type="component" value="Unassembled WGS sequence"/>
</dbReference>
<evidence type="ECO:0000313" key="5">
    <source>
        <dbReference type="Proteomes" id="UP000001514"/>
    </source>
</evidence>
<dbReference type="KEGG" id="smo:SELMODRAFT_428168"/>
<evidence type="ECO:0000259" key="3">
    <source>
        <dbReference type="Pfam" id="PF04783"/>
    </source>
</evidence>
<feature type="compositionally biased region" description="Basic and acidic residues" evidence="1">
    <location>
        <begin position="309"/>
        <end position="321"/>
    </location>
</feature>
<dbReference type="InParanoid" id="D8T1Z2"/>
<dbReference type="PANTHER" id="PTHR21450:SF23">
    <property type="entry name" value="PROTEIN ALTERED PHOSPHATE STARVATION RESPONSE 1"/>
    <property type="match status" value="1"/>
</dbReference>
<dbReference type="FunCoup" id="D8T1Z2">
    <property type="interactions" value="1235"/>
</dbReference>
<dbReference type="InterPro" id="IPR006867">
    <property type="entry name" value="DUF632"/>
</dbReference>
<feature type="compositionally biased region" description="Basic and acidic residues" evidence="1">
    <location>
        <begin position="138"/>
        <end position="159"/>
    </location>
</feature>
<accession>D8T1Z2</accession>
<keyword evidence="5" id="KW-1185">Reference proteome</keyword>
<feature type="region of interest" description="Disordered" evidence="1">
    <location>
        <begin position="307"/>
        <end position="326"/>
    </location>
</feature>
<dbReference type="HOGENOM" id="CLU_010985_5_1_1"/>
<reference evidence="4 5" key="1">
    <citation type="journal article" date="2011" name="Science">
        <title>The Selaginella genome identifies genetic changes associated with the evolution of vascular plants.</title>
        <authorList>
            <person name="Banks J.A."/>
            <person name="Nishiyama T."/>
            <person name="Hasebe M."/>
            <person name="Bowman J.L."/>
            <person name="Gribskov M."/>
            <person name="dePamphilis C."/>
            <person name="Albert V.A."/>
            <person name="Aono N."/>
            <person name="Aoyama T."/>
            <person name="Ambrose B.A."/>
            <person name="Ashton N.W."/>
            <person name="Axtell M.J."/>
            <person name="Barker E."/>
            <person name="Barker M.S."/>
            <person name="Bennetzen J.L."/>
            <person name="Bonawitz N.D."/>
            <person name="Chapple C."/>
            <person name="Cheng C."/>
            <person name="Correa L.G."/>
            <person name="Dacre M."/>
            <person name="DeBarry J."/>
            <person name="Dreyer I."/>
            <person name="Elias M."/>
            <person name="Engstrom E.M."/>
            <person name="Estelle M."/>
            <person name="Feng L."/>
            <person name="Finet C."/>
            <person name="Floyd S.K."/>
            <person name="Frommer W.B."/>
            <person name="Fujita T."/>
            <person name="Gramzow L."/>
            <person name="Gutensohn M."/>
            <person name="Harholt J."/>
            <person name="Hattori M."/>
            <person name="Heyl A."/>
            <person name="Hirai T."/>
            <person name="Hiwatashi Y."/>
            <person name="Ishikawa M."/>
            <person name="Iwata M."/>
            <person name="Karol K.G."/>
            <person name="Koehler B."/>
            <person name="Kolukisaoglu U."/>
            <person name="Kubo M."/>
            <person name="Kurata T."/>
            <person name="Lalonde S."/>
            <person name="Li K."/>
            <person name="Li Y."/>
            <person name="Litt A."/>
            <person name="Lyons E."/>
            <person name="Manning G."/>
            <person name="Maruyama T."/>
            <person name="Michael T.P."/>
            <person name="Mikami K."/>
            <person name="Miyazaki S."/>
            <person name="Morinaga S."/>
            <person name="Murata T."/>
            <person name="Mueller-Roeber B."/>
            <person name="Nelson D.R."/>
            <person name="Obara M."/>
            <person name="Oguri Y."/>
            <person name="Olmstead R.G."/>
            <person name="Onodera N."/>
            <person name="Petersen B.L."/>
            <person name="Pils B."/>
            <person name="Prigge M."/>
            <person name="Rensing S.A."/>
            <person name="Riano-Pachon D.M."/>
            <person name="Roberts A.W."/>
            <person name="Sato Y."/>
            <person name="Scheller H.V."/>
            <person name="Schulz B."/>
            <person name="Schulz C."/>
            <person name="Shakirov E.V."/>
            <person name="Shibagaki N."/>
            <person name="Shinohara N."/>
            <person name="Shippen D.E."/>
            <person name="Soerensen I."/>
            <person name="Sotooka R."/>
            <person name="Sugimoto N."/>
            <person name="Sugita M."/>
            <person name="Sumikawa N."/>
            <person name="Tanurdzic M."/>
            <person name="Theissen G."/>
            <person name="Ulvskov P."/>
            <person name="Wakazuki S."/>
            <person name="Weng J.K."/>
            <person name="Willats W.W."/>
            <person name="Wipf D."/>
            <person name="Wolf P.G."/>
            <person name="Yang L."/>
            <person name="Zimmer A.D."/>
            <person name="Zhu Q."/>
            <person name="Mitros T."/>
            <person name="Hellsten U."/>
            <person name="Loque D."/>
            <person name="Otillar R."/>
            <person name="Salamov A."/>
            <person name="Schmutz J."/>
            <person name="Shapiro H."/>
            <person name="Lindquist E."/>
            <person name="Lucas S."/>
            <person name="Rokhsar D."/>
            <person name="Grigoriev I.V."/>
        </authorList>
    </citation>
    <scope>NUCLEOTIDE SEQUENCE [LARGE SCALE GENOMIC DNA]</scope>
</reference>
<gene>
    <name evidence="4" type="ORF">SELMODRAFT_428168</name>
</gene>
<feature type="compositionally biased region" description="Basic and acidic residues" evidence="1">
    <location>
        <begin position="109"/>
        <end position="131"/>
    </location>
</feature>
<dbReference type="InterPro" id="IPR006868">
    <property type="entry name" value="DUF630"/>
</dbReference>
<dbReference type="EMBL" id="GL377664">
    <property type="protein sequence ID" value="EFJ09270.1"/>
    <property type="molecule type" value="Genomic_DNA"/>
</dbReference>
<evidence type="ECO:0000313" key="4">
    <source>
        <dbReference type="EMBL" id="EFJ09270.1"/>
    </source>
</evidence>
<dbReference type="Pfam" id="PF04782">
    <property type="entry name" value="DUF632"/>
    <property type="match status" value="1"/>
</dbReference>
<organism evidence="5">
    <name type="scientific">Selaginella moellendorffii</name>
    <name type="common">Spikemoss</name>
    <dbReference type="NCBI Taxonomy" id="88036"/>
    <lineage>
        <taxon>Eukaryota</taxon>
        <taxon>Viridiplantae</taxon>
        <taxon>Streptophyta</taxon>
        <taxon>Embryophyta</taxon>
        <taxon>Tracheophyta</taxon>
        <taxon>Lycopodiopsida</taxon>
        <taxon>Selaginellales</taxon>
        <taxon>Selaginellaceae</taxon>
        <taxon>Selaginella</taxon>
    </lineage>
</organism>
<name>D8T1Z2_SELML</name>
<evidence type="ECO:0008006" key="6">
    <source>
        <dbReference type="Google" id="ProtNLM"/>
    </source>
</evidence>
<dbReference type="AlphaFoldDB" id="D8T1Z2"/>
<protein>
    <recommendedName>
        <fullName evidence="6">DUF632 domain-containing protein</fullName>
    </recommendedName>
</protein>
<feature type="region of interest" description="Disordered" evidence="1">
    <location>
        <begin position="579"/>
        <end position="662"/>
    </location>
</feature>
<dbReference type="PANTHER" id="PTHR21450">
    <property type="entry name" value="PROTEIN ALTERED PHOSPHATE STARVATION RESPONSE 1"/>
    <property type="match status" value="1"/>
</dbReference>
<sequence>MGCAASKVSKAEDVSRCRARRRLMKQTVASRHHFAATHAAYIQAMKNVGAAFRQFGETELRDAQAAAAERTKSSSLQSPDRPLPPPPPPVFLQDSPRMEFLSPPASPIKTEDHESEEAKDQERRQRKREQEQQQSRFQKLEQEHEGFYYHRGDDKDDKGAYYFTAPPPPPVPSSTAPPPPSPPRDSAWEFLDPFRPQEHPVLLHDQRTSKKVENPSVIGSSKRDLAIILLPSGGIGRKDLLDVVKEVDELFLRAYECGKDVSKLLEARKVHYHSNFVDSRGHESHSKRVLQAISLGHRGSSKTPLKVVASEDHLSSPEDSGKAGSHAGTLDSLLAWEKKLYEEVKNTEVIRAEYRKKCSPKLQEEMSDATRSMIKTLSTKIQVSLQGVDTAISAINKLKEDELHTQLVQLIEGLMNMWNELYDCHQRQHKIASDMKSLDHWGTVEPTTNIHRLATSQLELALGAWLAGFNKLISAQRDYLHNLTGWLRLSNMQLELESARETPGSKKKQATARPAWLASMLQLCLDWSLALDRLPDKVASESIKSFEAVVHKLVDLQNEEVKHRKKLDAVSKEFDKKMARLSASTKHRKASREEQQQQATDTRKEKDPDKEKAAAENDPPGSAEATNEDSNLVESIPSILRAAANRGSGKSRRRGSPEERMRQAVNSIQAKLEEEKERVAKVVFDTRATTINSLHTGLPSIFQAVAGFGRISLHAYQSLYCQAHNGALLRITQA</sequence>
<feature type="compositionally biased region" description="Polar residues" evidence="1">
    <location>
        <begin position="624"/>
        <end position="633"/>
    </location>
</feature>
<feature type="region of interest" description="Disordered" evidence="1">
    <location>
        <begin position="62"/>
        <end position="189"/>
    </location>
</feature>
<dbReference type="Pfam" id="PF04783">
    <property type="entry name" value="DUF630"/>
    <property type="match status" value="1"/>
</dbReference>
<feature type="compositionally biased region" description="Pro residues" evidence="1">
    <location>
        <begin position="165"/>
        <end position="183"/>
    </location>
</feature>